<keyword evidence="2" id="KW-1133">Transmembrane helix</keyword>
<dbReference type="EMBL" id="CP019479">
    <property type="protein sequence ID" value="UQC88948.1"/>
    <property type="molecule type" value="Genomic_DNA"/>
</dbReference>
<dbReference type="AlphaFoldDB" id="A0A9Q8T4C3"/>
<feature type="transmembrane region" description="Helical" evidence="2">
    <location>
        <begin position="98"/>
        <end position="121"/>
    </location>
</feature>
<evidence type="ECO:0000256" key="2">
    <source>
        <dbReference type="SAM" id="Phobius"/>
    </source>
</evidence>
<feature type="transmembrane region" description="Helical" evidence="2">
    <location>
        <begin position="169"/>
        <end position="190"/>
    </location>
</feature>
<evidence type="ECO:0000313" key="3">
    <source>
        <dbReference type="EMBL" id="UQC88948.1"/>
    </source>
</evidence>
<protein>
    <recommendedName>
        <fullName evidence="5">MARVEL domain-containing protein</fullName>
    </recommendedName>
</protein>
<proteinExistence type="predicted"/>
<dbReference type="GeneID" id="73348413"/>
<keyword evidence="2" id="KW-0472">Membrane</keyword>
<feature type="transmembrane region" description="Helical" evidence="2">
    <location>
        <begin position="237"/>
        <end position="258"/>
    </location>
</feature>
<organism evidence="3 4">
    <name type="scientific">Colletotrichum lupini</name>
    <dbReference type="NCBI Taxonomy" id="145971"/>
    <lineage>
        <taxon>Eukaryota</taxon>
        <taxon>Fungi</taxon>
        <taxon>Dikarya</taxon>
        <taxon>Ascomycota</taxon>
        <taxon>Pezizomycotina</taxon>
        <taxon>Sordariomycetes</taxon>
        <taxon>Hypocreomycetidae</taxon>
        <taxon>Glomerellales</taxon>
        <taxon>Glomerellaceae</taxon>
        <taxon>Colletotrichum</taxon>
        <taxon>Colletotrichum acutatum species complex</taxon>
    </lineage>
</organism>
<sequence length="299" mass="33551">MNEMLDHSPFTLHCTLTSPSSLSHAILDWQPATSPTSPIRPLSLSISRLFESVVACRKRNNNNNTTATAGASCRNLSHLFHTAIGSFLPGRLGSQPPAMLFAVMFAATRFLQIVTLIPTMGMLAWFVDGFVKRNVIVPDSILVLFIVSVLALAWAIFTLFSYHRSSTNALFVAVIDLGFVGAFIAAVWYLRGINYVDCTNLARDGRWSANFPGLVTISGPRFNLFTDKPCAMLKASWVFGIINTILFFFTAVLAWMHGDRLSSSYERKSYHHGRHRRHRSHSHRSHSRRSSHSHRRVYV</sequence>
<feature type="transmembrane region" description="Helical" evidence="2">
    <location>
        <begin position="141"/>
        <end position="162"/>
    </location>
</feature>
<feature type="region of interest" description="Disordered" evidence="1">
    <location>
        <begin position="268"/>
        <end position="299"/>
    </location>
</feature>
<accession>A0A9Q8T4C3</accession>
<reference evidence="3" key="1">
    <citation type="journal article" date="2021" name="Mol. Plant Microbe Interact.">
        <title>Complete Genome Sequence of the Plant-Pathogenic Fungus Colletotrichum lupini.</title>
        <authorList>
            <person name="Baroncelli R."/>
            <person name="Pensec F."/>
            <person name="Da Lio D."/>
            <person name="Boufleur T."/>
            <person name="Vicente I."/>
            <person name="Sarrocco S."/>
            <person name="Picot A."/>
            <person name="Baraldi E."/>
            <person name="Sukno S."/>
            <person name="Thon M."/>
            <person name="Le Floch G."/>
        </authorList>
    </citation>
    <scope>NUCLEOTIDE SEQUENCE</scope>
    <source>
        <strain evidence="3">IMI 504893</strain>
    </source>
</reference>
<gene>
    <name evidence="3" type="ORF">CLUP02_14475</name>
</gene>
<evidence type="ECO:0008006" key="5">
    <source>
        <dbReference type="Google" id="ProtNLM"/>
    </source>
</evidence>
<evidence type="ECO:0000313" key="4">
    <source>
        <dbReference type="Proteomes" id="UP000830671"/>
    </source>
</evidence>
<keyword evidence="2" id="KW-0812">Transmembrane</keyword>
<name>A0A9Q8T4C3_9PEZI</name>
<dbReference type="RefSeq" id="XP_049150549.1">
    <property type="nucleotide sequence ID" value="XM_049293403.1"/>
</dbReference>
<dbReference type="Proteomes" id="UP000830671">
    <property type="component" value="Chromosome 7"/>
</dbReference>
<feature type="compositionally biased region" description="Basic residues" evidence="1">
    <location>
        <begin position="269"/>
        <end position="299"/>
    </location>
</feature>
<evidence type="ECO:0000256" key="1">
    <source>
        <dbReference type="SAM" id="MobiDB-lite"/>
    </source>
</evidence>
<dbReference type="KEGG" id="clup:CLUP02_14475"/>
<keyword evidence="4" id="KW-1185">Reference proteome</keyword>